<keyword evidence="12" id="KW-1185">Reference proteome</keyword>
<dbReference type="CDD" id="cd02845">
    <property type="entry name" value="PAZ_piwi_like"/>
    <property type="match status" value="1"/>
</dbReference>
<dbReference type="OrthoDB" id="445936at2759"/>
<keyword evidence="4" id="KW-0221">Differentiation</keyword>
<dbReference type="SMART" id="SM00950">
    <property type="entry name" value="Piwi"/>
    <property type="match status" value="1"/>
</dbReference>
<dbReference type="InterPro" id="IPR036085">
    <property type="entry name" value="PAZ_dom_sf"/>
</dbReference>
<protein>
    <submittedName>
        <fullName evidence="11">Piwi-like protein 2</fullName>
    </submittedName>
    <submittedName>
        <fullName evidence="13 14">Piwi-like protein Ago3</fullName>
    </submittedName>
</protein>
<name>A0A2S2Q250_9HEMI</name>
<evidence type="ECO:0000313" key="13">
    <source>
        <dbReference type="RefSeq" id="XP_025421947.1"/>
    </source>
</evidence>
<dbReference type="PROSITE" id="PS50822">
    <property type="entry name" value="PIWI"/>
    <property type="match status" value="1"/>
</dbReference>
<evidence type="ECO:0000313" key="12">
    <source>
        <dbReference type="Proteomes" id="UP000694846"/>
    </source>
</evidence>
<proteinExistence type="inferred from homology"/>
<evidence type="ECO:0000256" key="2">
    <source>
        <dbReference type="ARBA" id="ARBA00022473"/>
    </source>
</evidence>
<dbReference type="SUPFAM" id="SSF101690">
    <property type="entry name" value="PAZ domain"/>
    <property type="match status" value="1"/>
</dbReference>
<dbReference type="GO" id="GO:0030154">
    <property type="term" value="P:cell differentiation"/>
    <property type="evidence" value="ECO:0007669"/>
    <property type="project" value="UniProtKB-KW"/>
</dbReference>
<evidence type="ECO:0000259" key="10">
    <source>
        <dbReference type="PROSITE" id="PS50822"/>
    </source>
</evidence>
<feature type="region of interest" description="Disordered" evidence="8">
    <location>
        <begin position="1"/>
        <end position="50"/>
    </location>
</feature>
<dbReference type="InterPro" id="IPR003165">
    <property type="entry name" value="Piwi"/>
</dbReference>
<keyword evidence="5" id="KW-0694">RNA-binding</keyword>
<evidence type="ECO:0000313" key="14">
    <source>
        <dbReference type="RefSeq" id="XP_025421948.1"/>
    </source>
</evidence>
<dbReference type="Gene3D" id="3.40.50.2300">
    <property type="match status" value="1"/>
</dbReference>
<evidence type="ECO:0000256" key="8">
    <source>
        <dbReference type="SAM" id="MobiDB-lite"/>
    </source>
</evidence>
<dbReference type="GO" id="GO:0140965">
    <property type="term" value="P:secondary piRNA processing"/>
    <property type="evidence" value="ECO:0007669"/>
    <property type="project" value="UniProtKB-ARBA"/>
</dbReference>
<evidence type="ECO:0000313" key="11">
    <source>
        <dbReference type="EMBL" id="MBY71846.1"/>
    </source>
</evidence>
<dbReference type="GO" id="GO:0003723">
    <property type="term" value="F:RNA binding"/>
    <property type="evidence" value="ECO:0007669"/>
    <property type="project" value="UniProtKB-KW"/>
</dbReference>
<organism evidence="11">
    <name type="scientific">Sipha flava</name>
    <name type="common">yellow sugarcane aphid</name>
    <dbReference type="NCBI Taxonomy" id="143950"/>
    <lineage>
        <taxon>Eukaryota</taxon>
        <taxon>Metazoa</taxon>
        <taxon>Ecdysozoa</taxon>
        <taxon>Arthropoda</taxon>
        <taxon>Hexapoda</taxon>
        <taxon>Insecta</taxon>
        <taxon>Pterygota</taxon>
        <taxon>Neoptera</taxon>
        <taxon>Paraneoptera</taxon>
        <taxon>Hemiptera</taxon>
        <taxon>Sternorrhyncha</taxon>
        <taxon>Aphidomorpha</taxon>
        <taxon>Aphidoidea</taxon>
        <taxon>Aphididae</taxon>
        <taxon>Sipha</taxon>
    </lineage>
</organism>
<evidence type="ECO:0000256" key="4">
    <source>
        <dbReference type="ARBA" id="ARBA00022782"/>
    </source>
</evidence>
<evidence type="ECO:0000256" key="1">
    <source>
        <dbReference type="ARBA" id="ARBA00004496"/>
    </source>
</evidence>
<dbReference type="PANTHER" id="PTHR22891">
    <property type="entry name" value="EUKARYOTIC TRANSLATION INITIATION FACTOR 2C"/>
    <property type="match status" value="1"/>
</dbReference>
<gene>
    <name evidence="11" type="primary">piwil2</name>
    <name evidence="13 14" type="synonym">LOC112691769</name>
    <name evidence="11" type="ORF">g.117069</name>
</gene>
<sequence>MTGRGFLKSRLAQIAKNSEEVPKPEIPPQIPEERSNLEESSKSPDSCVSKVSAPITNIPTLFSGPPQVRGRRALFARLSKPDCSSSSENIASTFSNLNLKNLEDPRSPVHTLVTPVCSNPEIPKLPEQQQDVCIDSPIEEKSPVVCRVLKKSDKDSYHMNQLSSNYIKINLEENKGIYEYRVDFNPPVDVKSARFFLLNQHREMYPVKTFDGTLLYVPTKLPQDVTHLVGKLRDESDVTITIMFKRKNSLRECLHFYNVCLRSIMKSLGLVEFGRSCYDKNKRILIPEFQLEVWPGYITSIDEFENGLYMCCEVSHRVLRVHTVLQIMTDIGIAAKNNGKDTKQEIMAVLCGTTVITHYNHKTYRIDDIDFSVSPLSTFNQNGNEISYVDYYKKMYAIEIKNLNQPLLITKAKKKDICSKNAPKDSDICCLVPELCNLTGLTESMKSDFKLMKALQTHTLISPELRQQAIIDFVNRINENECARKKFLDWGVLMRPNPVILEGPVYKRETILLGNSIRKQVGPNMDWGIDMAKNAMFVAVNLTNWAILFNPRDEPTAKSFCKQLALSGRPLGMEINAPRPIQIHGTNPEVFVSTINNTIRNSCDLQLVVIIFPNQREDRYNAVKRICCSDMGIPSQVIVSRTLSRPDRLQSITQKIALQINCKLGGACWAIDIPLKNTMIVGIDVYHEKSKQMSSVVGFVASMDRTFTEWYSVAGMQKSTHQELMKCIQEAFHKVVIQFKKKNGVLPEKIIIYRDGVSDGDLKHVEEVELHDLQESFKTYPEFYNPMVTCIIVQKRINTRVFQYIDKKYSNPSPGTVIDNTVTRRNFFDFYLVSQHVRQGTVNPTHYIVLKNGCNLKPENIQRLSYKLCHMYYNWTGTIKVPAPVQYAHKLAYLIGQNVRQQPNEKLNNTLFFL</sequence>
<comment type="subcellular location">
    <subcellularLocation>
        <location evidence="1">Cytoplasm</location>
    </subcellularLocation>
</comment>
<dbReference type="AlphaFoldDB" id="A0A2S2Q250"/>
<evidence type="ECO:0000259" key="9">
    <source>
        <dbReference type="PROSITE" id="PS50821"/>
    </source>
</evidence>
<dbReference type="CDD" id="cd04658">
    <property type="entry name" value="Piwi_piwi-like_Euk"/>
    <property type="match status" value="1"/>
</dbReference>
<dbReference type="InterPro" id="IPR003100">
    <property type="entry name" value="PAZ_dom"/>
</dbReference>
<reference evidence="13 14" key="2">
    <citation type="submission" date="2025-04" db="UniProtKB">
        <authorList>
            <consortium name="RefSeq"/>
        </authorList>
    </citation>
    <scope>IDENTIFICATION</scope>
    <source>
        <tissue evidence="13 14">Whole body</tissue>
    </source>
</reference>
<dbReference type="Pfam" id="PF02170">
    <property type="entry name" value="PAZ"/>
    <property type="match status" value="1"/>
</dbReference>
<dbReference type="RefSeq" id="XP_025421948.1">
    <property type="nucleotide sequence ID" value="XM_025566163.1"/>
</dbReference>
<evidence type="ECO:0000256" key="7">
    <source>
        <dbReference type="ARBA" id="ARBA00038291"/>
    </source>
</evidence>
<dbReference type="Gene3D" id="3.30.420.10">
    <property type="entry name" value="Ribonuclease H-like superfamily/Ribonuclease H"/>
    <property type="match status" value="1"/>
</dbReference>
<dbReference type="FunFam" id="3.30.420.10:FF:000014">
    <property type="entry name" value="Piwi-like RNA-mediated gene silencing 1"/>
    <property type="match status" value="1"/>
</dbReference>
<dbReference type="FunFam" id="2.170.260.10:FF:000003">
    <property type="entry name" value="Piwi-like RNA-mediated gene silencing 2"/>
    <property type="match status" value="1"/>
</dbReference>
<dbReference type="Pfam" id="PF23278">
    <property type="entry name" value="Piwi_N"/>
    <property type="match status" value="1"/>
</dbReference>
<dbReference type="PROSITE" id="PS50821">
    <property type="entry name" value="PAZ"/>
    <property type="match status" value="1"/>
</dbReference>
<evidence type="ECO:0000256" key="6">
    <source>
        <dbReference type="ARBA" id="ARBA00023158"/>
    </source>
</evidence>
<dbReference type="GO" id="GO:0005737">
    <property type="term" value="C:cytoplasm"/>
    <property type="evidence" value="ECO:0007669"/>
    <property type="project" value="UniProtKB-SubCell"/>
</dbReference>
<dbReference type="SMART" id="SM00949">
    <property type="entry name" value="PAZ"/>
    <property type="match status" value="1"/>
</dbReference>
<comment type="similarity">
    <text evidence="7">Belongs to the argonaute family. Piwi subfamily.</text>
</comment>
<keyword evidence="2" id="KW-0217">Developmental protein</keyword>
<dbReference type="Proteomes" id="UP000694846">
    <property type="component" value="Unplaced"/>
</dbReference>
<feature type="domain" description="Piwi" evidence="10">
    <location>
        <begin position="607"/>
        <end position="900"/>
    </location>
</feature>
<evidence type="ECO:0000256" key="5">
    <source>
        <dbReference type="ARBA" id="ARBA00022884"/>
    </source>
</evidence>
<evidence type="ECO:0000256" key="3">
    <source>
        <dbReference type="ARBA" id="ARBA00022490"/>
    </source>
</evidence>
<accession>A0A2S2Q250</accession>
<keyword evidence="6" id="KW-0943">RNA-mediated gene silencing</keyword>
<dbReference type="InterPro" id="IPR036397">
    <property type="entry name" value="RNaseH_sf"/>
</dbReference>
<dbReference type="Pfam" id="PF02171">
    <property type="entry name" value="Piwi"/>
    <property type="match status" value="1"/>
</dbReference>
<reference evidence="11" key="1">
    <citation type="submission" date="2018-04" db="EMBL/GenBank/DDBJ databases">
        <title>Transcriptome assembly of Sipha flava.</title>
        <authorList>
            <person name="Scully E.D."/>
            <person name="Geib S.M."/>
            <person name="Palmer N.A."/>
            <person name="Koch K."/>
            <person name="Bradshaw J."/>
            <person name="Heng-Moss T."/>
            <person name="Sarath G."/>
        </authorList>
    </citation>
    <scope>NUCLEOTIDE SEQUENCE</scope>
</reference>
<feature type="compositionally biased region" description="Basic and acidic residues" evidence="8">
    <location>
        <begin position="31"/>
        <end position="42"/>
    </location>
</feature>
<dbReference type="SUPFAM" id="SSF53098">
    <property type="entry name" value="Ribonuclease H-like"/>
    <property type="match status" value="1"/>
</dbReference>
<dbReference type="Gene3D" id="2.170.260.10">
    <property type="entry name" value="paz domain"/>
    <property type="match status" value="1"/>
</dbReference>
<dbReference type="EMBL" id="GGMS01002643">
    <property type="protein sequence ID" value="MBY71846.1"/>
    <property type="molecule type" value="Transcribed_RNA"/>
</dbReference>
<feature type="domain" description="PAZ" evidence="9">
    <location>
        <begin position="323"/>
        <end position="440"/>
    </location>
</feature>
<dbReference type="InterPro" id="IPR012337">
    <property type="entry name" value="RNaseH-like_sf"/>
</dbReference>
<keyword evidence="3" id="KW-0963">Cytoplasm</keyword>
<dbReference type="RefSeq" id="XP_025421947.1">
    <property type="nucleotide sequence ID" value="XM_025566162.1"/>
</dbReference>